<accession>A0A3S0V9Q1</accession>
<sequence length="142" mass="17235">MNAIDFLIQEHQHARKMFADISDPSHRFETQLKLFDELAQTLIRHEKMEQTVWYPHFKDELPDMVKHLLKEERHAEQSIEKINKLKTEEAWKKHFQQLREDVDHHATEEEEELFPQVKKLLDEEVLLEIGKEMRIFKKEHVG</sequence>
<keyword evidence="3" id="KW-1185">Reference proteome</keyword>
<gene>
    <name evidence="2" type="ORF">EKM59_09760</name>
</gene>
<evidence type="ECO:0000313" key="2">
    <source>
        <dbReference type="EMBL" id="RUQ81739.1"/>
    </source>
</evidence>
<dbReference type="Gene3D" id="1.20.120.520">
    <property type="entry name" value="nmb1532 protein domain like"/>
    <property type="match status" value="1"/>
</dbReference>
<name>A0A3S0V9Q1_9GAMM</name>
<evidence type="ECO:0000313" key="3">
    <source>
        <dbReference type="Proteomes" id="UP000288012"/>
    </source>
</evidence>
<evidence type="ECO:0000259" key="1">
    <source>
        <dbReference type="Pfam" id="PF01814"/>
    </source>
</evidence>
<dbReference type="Proteomes" id="UP000288012">
    <property type="component" value="Unassembled WGS sequence"/>
</dbReference>
<proteinExistence type="predicted"/>
<dbReference type="AlphaFoldDB" id="A0A3S0V9Q1"/>
<organism evidence="2 3">
    <name type="scientific">Legionella septentrionalis</name>
    <dbReference type="NCBI Taxonomy" id="2498109"/>
    <lineage>
        <taxon>Bacteria</taxon>
        <taxon>Pseudomonadati</taxon>
        <taxon>Pseudomonadota</taxon>
        <taxon>Gammaproteobacteria</taxon>
        <taxon>Legionellales</taxon>
        <taxon>Legionellaceae</taxon>
        <taxon>Legionella</taxon>
    </lineage>
</organism>
<dbReference type="RefSeq" id="WP_127057319.1">
    <property type="nucleotide sequence ID" value="NZ_RZGR01000033.1"/>
</dbReference>
<dbReference type="EMBL" id="RZGR01000033">
    <property type="protein sequence ID" value="RUQ81739.1"/>
    <property type="molecule type" value="Genomic_DNA"/>
</dbReference>
<dbReference type="PANTHER" id="PTHR35585:SF1">
    <property type="entry name" value="HHE DOMAIN PROTEIN (AFU_ORTHOLOGUE AFUA_4G00730)"/>
    <property type="match status" value="1"/>
</dbReference>
<feature type="domain" description="Hemerythrin-like" evidence="1">
    <location>
        <begin position="3"/>
        <end position="116"/>
    </location>
</feature>
<reference evidence="2 3" key="1">
    <citation type="submission" date="2018-12" db="EMBL/GenBank/DDBJ databases">
        <title>Legionella sp,whole genome shotgun sequence.</title>
        <authorList>
            <person name="Wu H."/>
        </authorList>
    </citation>
    <scope>NUCLEOTIDE SEQUENCE [LARGE SCALE GENOMIC DNA]</scope>
    <source>
        <strain evidence="3">km714</strain>
    </source>
</reference>
<protein>
    <submittedName>
        <fullName evidence="2">Hemerythrin domain-containing protein</fullName>
    </submittedName>
</protein>
<dbReference type="InterPro" id="IPR012312">
    <property type="entry name" value="Hemerythrin-like"/>
</dbReference>
<dbReference type="PANTHER" id="PTHR35585">
    <property type="entry name" value="HHE DOMAIN PROTEIN (AFU_ORTHOLOGUE AFUA_4G00730)"/>
    <property type="match status" value="1"/>
</dbReference>
<comment type="caution">
    <text evidence="2">The sequence shown here is derived from an EMBL/GenBank/DDBJ whole genome shotgun (WGS) entry which is preliminary data.</text>
</comment>
<dbReference type="Pfam" id="PF01814">
    <property type="entry name" value="Hemerythrin"/>
    <property type="match status" value="1"/>
</dbReference>